<feature type="transmembrane region" description="Helical" evidence="1">
    <location>
        <begin position="155"/>
        <end position="175"/>
    </location>
</feature>
<evidence type="ECO:0000313" key="3">
    <source>
        <dbReference type="EMBL" id="MBC5732577.1"/>
    </source>
</evidence>
<sequence length="233" mass="25895">MGRILWYAAVTWDYIRQMLPGILLAAAVFFAVRPWRKKRLVRLELTSSPRREAALLLFAAFCAGLAALTLFPSGFWETFLRLGLSPEGEKRLAVLFPRVGFLAAIRRINWIPSFLLGKTLGAWSAYMVLANTLIFLPVGFFPALLWRQGSCRRSILAGLFASGSIEFLQLFVGRATDVDDVILNTAGAFLGWLFYLLSARLAPQFTRTFQVEVRHGRETGDPKPAPGTGAGQL</sequence>
<evidence type="ECO:0000256" key="1">
    <source>
        <dbReference type="SAM" id="Phobius"/>
    </source>
</evidence>
<feature type="domain" description="VanZ-like" evidence="2">
    <location>
        <begin position="61"/>
        <end position="197"/>
    </location>
</feature>
<dbReference type="InterPro" id="IPR053150">
    <property type="entry name" value="Teicoplanin_resist-assoc"/>
</dbReference>
<dbReference type="Pfam" id="PF04892">
    <property type="entry name" value="VanZ"/>
    <property type="match status" value="1"/>
</dbReference>
<dbReference type="InterPro" id="IPR006976">
    <property type="entry name" value="VanZ-like"/>
</dbReference>
<keyword evidence="4" id="KW-1185">Reference proteome</keyword>
<reference evidence="3" key="1">
    <citation type="submission" date="2020-08" db="EMBL/GenBank/DDBJ databases">
        <title>Genome public.</title>
        <authorList>
            <person name="Liu C."/>
            <person name="Sun Q."/>
        </authorList>
    </citation>
    <scope>NUCLEOTIDE SEQUENCE</scope>
    <source>
        <strain evidence="3">NSJ-51</strain>
    </source>
</reference>
<dbReference type="Proteomes" id="UP000661435">
    <property type="component" value="Unassembled WGS sequence"/>
</dbReference>
<feature type="transmembrane region" description="Helical" evidence="1">
    <location>
        <begin position="181"/>
        <end position="197"/>
    </location>
</feature>
<dbReference type="AlphaFoldDB" id="A0A8J6IZK6"/>
<feature type="transmembrane region" description="Helical" evidence="1">
    <location>
        <begin position="53"/>
        <end position="76"/>
    </location>
</feature>
<name>A0A8J6IZK6_9FIRM</name>
<evidence type="ECO:0000313" key="4">
    <source>
        <dbReference type="Proteomes" id="UP000661435"/>
    </source>
</evidence>
<gene>
    <name evidence="3" type="ORF">H8S57_02395</name>
</gene>
<proteinExistence type="predicted"/>
<feature type="transmembrane region" description="Helical" evidence="1">
    <location>
        <begin position="14"/>
        <end position="32"/>
    </location>
</feature>
<protein>
    <submittedName>
        <fullName evidence="3">VanZ family protein</fullName>
    </submittedName>
</protein>
<feature type="transmembrane region" description="Helical" evidence="1">
    <location>
        <begin position="123"/>
        <end position="146"/>
    </location>
</feature>
<keyword evidence="1" id="KW-0472">Membrane</keyword>
<accession>A0A8J6IZK6</accession>
<comment type="caution">
    <text evidence="3">The sequence shown here is derived from an EMBL/GenBank/DDBJ whole genome shotgun (WGS) entry which is preliminary data.</text>
</comment>
<keyword evidence="1" id="KW-0812">Transmembrane</keyword>
<dbReference type="PANTHER" id="PTHR36834:SF1">
    <property type="entry name" value="INTEGRAL MEMBRANE PROTEIN"/>
    <property type="match status" value="1"/>
</dbReference>
<organism evidence="3 4">
    <name type="scientific">Lawsonibacter hominis</name>
    <dbReference type="NCBI Taxonomy" id="2763053"/>
    <lineage>
        <taxon>Bacteria</taxon>
        <taxon>Bacillati</taxon>
        <taxon>Bacillota</taxon>
        <taxon>Clostridia</taxon>
        <taxon>Eubacteriales</taxon>
        <taxon>Oscillospiraceae</taxon>
        <taxon>Lawsonibacter</taxon>
    </lineage>
</organism>
<dbReference type="EMBL" id="JACOPP010000002">
    <property type="protein sequence ID" value="MBC5732577.1"/>
    <property type="molecule type" value="Genomic_DNA"/>
</dbReference>
<keyword evidence="1" id="KW-1133">Transmembrane helix</keyword>
<dbReference type="PANTHER" id="PTHR36834">
    <property type="entry name" value="MEMBRANE PROTEIN-RELATED"/>
    <property type="match status" value="1"/>
</dbReference>
<evidence type="ECO:0000259" key="2">
    <source>
        <dbReference type="Pfam" id="PF04892"/>
    </source>
</evidence>